<keyword evidence="2" id="KW-1185">Reference proteome</keyword>
<protein>
    <submittedName>
        <fullName evidence="1">Uncharacterized protein</fullName>
    </submittedName>
</protein>
<organism evidence="1 2">
    <name type="scientific">Ceratodon purpureus</name>
    <name type="common">Fire moss</name>
    <name type="synonym">Dicranum purpureum</name>
    <dbReference type="NCBI Taxonomy" id="3225"/>
    <lineage>
        <taxon>Eukaryota</taxon>
        <taxon>Viridiplantae</taxon>
        <taxon>Streptophyta</taxon>
        <taxon>Embryophyta</taxon>
        <taxon>Bryophyta</taxon>
        <taxon>Bryophytina</taxon>
        <taxon>Bryopsida</taxon>
        <taxon>Dicranidae</taxon>
        <taxon>Pseudoditrichales</taxon>
        <taxon>Ditrichaceae</taxon>
        <taxon>Ceratodon</taxon>
    </lineage>
</organism>
<sequence>MNLSQSTLNEMLSQLEPLVLLLLQSRLGNKCTRLVALYFYSSRSFRDTCRADKRWSYWLLNLTMSGICQQCILSLSMEVLDLSGMSNGF</sequence>
<dbReference type="EMBL" id="CM026422">
    <property type="protein sequence ID" value="KAG0586191.1"/>
    <property type="molecule type" value="Genomic_DNA"/>
</dbReference>
<gene>
    <name evidence="1" type="ORF">KC19_2G071100</name>
</gene>
<name>A0A8T0ITW6_CERPU</name>
<proteinExistence type="predicted"/>
<evidence type="ECO:0000313" key="2">
    <source>
        <dbReference type="Proteomes" id="UP000822688"/>
    </source>
</evidence>
<reference evidence="1" key="1">
    <citation type="submission" date="2020-06" db="EMBL/GenBank/DDBJ databases">
        <title>WGS assembly of Ceratodon purpureus strain R40.</title>
        <authorList>
            <person name="Carey S.B."/>
            <person name="Jenkins J."/>
            <person name="Shu S."/>
            <person name="Lovell J.T."/>
            <person name="Sreedasyam A."/>
            <person name="Maumus F."/>
            <person name="Tiley G.P."/>
            <person name="Fernandez-Pozo N."/>
            <person name="Barry K."/>
            <person name="Chen C."/>
            <person name="Wang M."/>
            <person name="Lipzen A."/>
            <person name="Daum C."/>
            <person name="Saski C.A."/>
            <person name="Payton A.C."/>
            <person name="Mcbreen J.C."/>
            <person name="Conrad R.E."/>
            <person name="Kollar L.M."/>
            <person name="Olsson S."/>
            <person name="Huttunen S."/>
            <person name="Landis J.B."/>
            <person name="Wickett N.J."/>
            <person name="Johnson M.G."/>
            <person name="Rensing S.A."/>
            <person name="Grimwood J."/>
            <person name="Schmutz J."/>
            <person name="Mcdaniel S.F."/>
        </authorList>
    </citation>
    <scope>NUCLEOTIDE SEQUENCE</scope>
    <source>
        <strain evidence="1">R40</strain>
    </source>
</reference>
<evidence type="ECO:0000313" key="1">
    <source>
        <dbReference type="EMBL" id="KAG0586191.1"/>
    </source>
</evidence>
<accession>A0A8T0ITW6</accession>
<dbReference type="AlphaFoldDB" id="A0A8T0ITW6"/>
<comment type="caution">
    <text evidence="1">The sequence shown here is derived from an EMBL/GenBank/DDBJ whole genome shotgun (WGS) entry which is preliminary data.</text>
</comment>
<dbReference type="Proteomes" id="UP000822688">
    <property type="component" value="Chromosome 2"/>
</dbReference>